<dbReference type="Gene3D" id="2.40.50.1020">
    <property type="entry name" value="LytTr DNA-binding domain"/>
    <property type="match status" value="1"/>
</dbReference>
<dbReference type="GO" id="GO:0000156">
    <property type="term" value="F:phosphorelay response regulator activity"/>
    <property type="evidence" value="ECO:0007669"/>
    <property type="project" value="InterPro"/>
</dbReference>
<dbReference type="InterPro" id="IPR046947">
    <property type="entry name" value="LytR-like"/>
</dbReference>
<dbReference type="PROSITE" id="PS50930">
    <property type="entry name" value="HTH_LYTTR"/>
    <property type="match status" value="1"/>
</dbReference>
<sequence length="236" mass="26947">MNCLILYNNLPFLEMLKASINKFNFLKIEMVSPHLPDVLECLNNNRIDLLITDIHITQQPDLYAIKAVANPPLIILLTAQQAYVTEPFDLEFADYIVQAAVFPKFLKIHQNIRDLSRHDAPNLPAAASSPAFFYVNTGYSLIRVNLNEITFIEGLKDYVKINLTQSRNVITRMAMKGIENKLDCKKFMRIHRSFIIAVDQIDMIQKTKVIVAGQEIPVSDGFKKTLQDHVALNNFQ</sequence>
<evidence type="ECO:0000313" key="4">
    <source>
        <dbReference type="Proteomes" id="UP000297248"/>
    </source>
</evidence>
<keyword evidence="5" id="KW-1185">Reference proteome</keyword>
<dbReference type="PANTHER" id="PTHR37299">
    <property type="entry name" value="TRANSCRIPTIONAL REGULATOR-RELATED"/>
    <property type="match status" value="1"/>
</dbReference>
<proteinExistence type="predicted"/>
<dbReference type="Proteomes" id="UP000583101">
    <property type="component" value="Unassembled WGS sequence"/>
</dbReference>
<gene>
    <name evidence="3" type="ORF">E2R65_06485</name>
    <name evidence="2" type="ORF">GGR35_001324</name>
</gene>
<feature type="domain" description="HTH LytTR-type" evidence="1">
    <location>
        <begin position="133"/>
        <end position="232"/>
    </location>
</feature>
<dbReference type="InterPro" id="IPR011006">
    <property type="entry name" value="CheY-like_superfamily"/>
</dbReference>
<accession>A0A4Y8AH47</accession>
<dbReference type="SUPFAM" id="SSF52172">
    <property type="entry name" value="CheY-like"/>
    <property type="match status" value="1"/>
</dbReference>
<dbReference type="AlphaFoldDB" id="A0A4Y8AH47"/>
<organism evidence="3 4">
    <name type="scientific">Mucilaginibacter phyllosphaerae</name>
    <dbReference type="NCBI Taxonomy" id="1812349"/>
    <lineage>
        <taxon>Bacteria</taxon>
        <taxon>Pseudomonadati</taxon>
        <taxon>Bacteroidota</taxon>
        <taxon>Sphingobacteriia</taxon>
        <taxon>Sphingobacteriales</taxon>
        <taxon>Sphingobacteriaceae</taxon>
        <taxon>Mucilaginibacter</taxon>
    </lineage>
</organism>
<dbReference type="EMBL" id="JACIEG010000002">
    <property type="protein sequence ID" value="MBB3968732.1"/>
    <property type="molecule type" value="Genomic_DNA"/>
</dbReference>
<reference evidence="2 5" key="3">
    <citation type="submission" date="2020-08" db="EMBL/GenBank/DDBJ databases">
        <title>Genomic Encyclopedia of Type Strains, Phase IV (KMG-IV): sequencing the most valuable type-strain genomes for metagenomic binning, comparative biology and taxonomic classification.</title>
        <authorList>
            <person name="Goeker M."/>
        </authorList>
    </citation>
    <scope>NUCLEOTIDE SEQUENCE [LARGE SCALE GENOMIC DNA]</scope>
    <source>
        <strain evidence="2 5">DSM 100995</strain>
    </source>
</reference>
<protein>
    <submittedName>
        <fullName evidence="2">DNA-binding LytR/AlgR family response regulator</fullName>
    </submittedName>
    <submittedName>
        <fullName evidence="3">Response regulator transcription factor</fullName>
    </submittedName>
</protein>
<dbReference type="RefSeq" id="WP_134335669.1">
    <property type="nucleotide sequence ID" value="NZ_BMCZ01000004.1"/>
</dbReference>
<dbReference type="PANTHER" id="PTHR37299:SF1">
    <property type="entry name" value="STAGE 0 SPORULATION PROTEIN A HOMOLOG"/>
    <property type="match status" value="1"/>
</dbReference>
<dbReference type="OrthoDB" id="9787344at2"/>
<dbReference type="SMART" id="SM00850">
    <property type="entry name" value="LytTR"/>
    <property type="match status" value="1"/>
</dbReference>
<keyword evidence="2" id="KW-0238">DNA-binding</keyword>
<dbReference type="GO" id="GO:0003677">
    <property type="term" value="F:DNA binding"/>
    <property type="evidence" value="ECO:0007669"/>
    <property type="project" value="UniProtKB-KW"/>
</dbReference>
<dbReference type="InterPro" id="IPR007492">
    <property type="entry name" value="LytTR_DNA-bd_dom"/>
</dbReference>
<evidence type="ECO:0000259" key="1">
    <source>
        <dbReference type="PROSITE" id="PS50930"/>
    </source>
</evidence>
<dbReference type="Proteomes" id="UP000297248">
    <property type="component" value="Unassembled WGS sequence"/>
</dbReference>
<dbReference type="Pfam" id="PF04397">
    <property type="entry name" value="LytTR"/>
    <property type="match status" value="1"/>
</dbReference>
<evidence type="ECO:0000313" key="2">
    <source>
        <dbReference type="EMBL" id="MBB3968732.1"/>
    </source>
</evidence>
<name>A0A4Y8AH47_9SPHI</name>
<reference evidence="3 4" key="1">
    <citation type="journal article" date="2016" name="Int. J. Syst. Evol. Microbiol.">
        <title>Proposal of Mucilaginibacter phyllosphaerae sp. nov. isolated from the phyllosphere of Galium album.</title>
        <authorList>
            <person name="Aydogan E.L."/>
            <person name="Busse H.J."/>
            <person name="Moser G."/>
            <person name="Muller C."/>
            <person name="Kampfer P."/>
            <person name="Glaeser S.P."/>
        </authorList>
    </citation>
    <scope>NUCLEOTIDE SEQUENCE [LARGE SCALE GENOMIC DNA]</scope>
    <source>
        <strain evidence="3 4">PP-F2FG21</strain>
    </source>
</reference>
<evidence type="ECO:0000313" key="3">
    <source>
        <dbReference type="EMBL" id="TEW67632.1"/>
    </source>
</evidence>
<reference evidence="3" key="2">
    <citation type="submission" date="2019-03" db="EMBL/GenBank/DDBJ databases">
        <authorList>
            <person name="Yan Y.-Q."/>
            <person name="Du Z.-J."/>
        </authorList>
    </citation>
    <scope>NUCLEOTIDE SEQUENCE</scope>
    <source>
        <strain evidence="3">PP-F2FG21</strain>
    </source>
</reference>
<comment type="caution">
    <text evidence="3">The sequence shown here is derived from an EMBL/GenBank/DDBJ whole genome shotgun (WGS) entry which is preliminary data.</text>
</comment>
<evidence type="ECO:0000313" key="5">
    <source>
        <dbReference type="Proteomes" id="UP000583101"/>
    </source>
</evidence>
<dbReference type="EMBL" id="SNQG01000002">
    <property type="protein sequence ID" value="TEW67632.1"/>
    <property type="molecule type" value="Genomic_DNA"/>
</dbReference>